<organism evidence="2 3">
    <name type="scientific">Rhodopirellula maiorica SM1</name>
    <dbReference type="NCBI Taxonomy" id="1265738"/>
    <lineage>
        <taxon>Bacteria</taxon>
        <taxon>Pseudomonadati</taxon>
        <taxon>Planctomycetota</taxon>
        <taxon>Planctomycetia</taxon>
        <taxon>Pirellulales</taxon>
        <taxon>Pirellulaceae</taxon>
        <taxon>Novipirellula</taxon>
    </lineage>
</organism>
<name>M5RPM0_9BACT</name>
<evidence type="ECO:0000313" key="3">
    <source>
        <dbReference type="Proteomes" id="UP000011991"/>
    </source>
</evidence>
<sequence length="48" mass="5385">MPNFAHSCQLSRSSESRQRLSPECCESLVPEAQAAGRDRTSELSWFQA</sequence>
<dbReference type="Proteomes" id="UP000011991">
    <property type="component" value="Unassembled WGS sequence"/>
</dbReference>
<comment type="caution">
    <text evidence="2">The sequence shown here is derived from an EMBL/GenBank/DDBJ whole genome shotgun (WGS) entry which is preliminary data.</text>
</comment>
<gene>
    <name evidence="2" type="ORF">RMSM_07169</name>
</gene>
<dbReference type="AlphaFoldDB" id="M5RPM0"/>
<keyword evidence="3" id="KW-1185">Reference proteome</keyword>
<evidence type="ECO:0000313" key="2">
    <source>
        <dbReference type="EMBL" id="EMI15909.1"/>
    </source>
</evidence>
<evidence type="ECO:0000256" key="1">
    <source>
        <dbReference type="SAM" id="MobiDB-lite"/>
    </source>
</evidence>
<reference evidence="2 3" key="1">
    <citation type="journal article" date="2013" name="Mar. Genomics">
        <title>Expression of sulfatases in Rhodopirellula baltica and the diversity of sulfatases in the genus Rhodopirellula.</title>
        <authorList>
            <person name="Wegner C.E."/>
            <person name="Richter-Heitmann T."/>
            <person name="Klindworth A."/>
            <person name="Klockow C."/>
            <person name="Richter M."/>
            <person name="Achstetter T."/>
            <person name="Glockner F.O."/>
            <person name="Harder J."/>
        </authorList>
    </citation>
    <scope>NUCLEOTIDE SEQUENCE [LARGE SCALE GENOMIC DNA]</scope>
    <source>
        <strain evidence="2 3">SM1</strain>
    </source>
</reference>
<accession>M5RPM0</accession>
<feature type="region of interest" description="Disordered" evidence="1">
    <location>
        <begin position="1"/>
        <end position="22"/>
    </location>
</feature>
<dbReference type="EMBL" id="ANOG01001023">
    <property type="protein sequence ID" value="EMI15909.1"/>
    <property type="molecule type" value="Genomic_DNA"/>
</dbReference>
<protein>
    <submittedName>
        <fullName evidence="2">Uncharacterized protein</fullName>
    </submittedName>
</protein>
<proteinExistence type="predicted"/>
<dbReference type="PATRIC" id="fig|1265738.3.peg.7147"/>